<protein>
    <submittedName>
        <fullName evidence="2">Uncharacterized protein</fullName>
    </submittedName>
</protein>
<keyword evidence="3" id="KW-1185">Reference proteome</keyword>
<feature type="compositionally biased region" description="Low complexity" evidence="1">
    <location>
        <begin position="108"/>
        <end position="119"/>
    </location>
</feature>
<proteinExistence type="predicted"/>
<dbReference type="EMBL" id="BNCO01000010">
    <property type="protein sequence ID" value="GIL51344.1"/>
    <property type="molecule type" value="Genomic_DNA"/>
</dbReference>
<gene>
    <name evidence="2" type="ORF">Vafri_7350</name>
</gene>
<feature type="non-terminal residue" evidence="2">
    <location>
        <position position="1"/>
    </location>
</feature>
<sequence length="170" mass="18138">QACRQSDNARRQMPLSKIVFVTILEKTEDGRGAAPSHVHHPPSATCRRCGPRFPPFSQASCYSSSPLFPLSPSVTLPLIRAHPGGARSGPTGNPLHRLCIPQTHDRGSNPSQHPSAAPQPSYPRGDHLPCQSPTAPQPISPPSAHSDTLTDISHGRSTGTAHLHQPYPPA</sequence>
<evidence type="ECO:0000256" key="1">
    <source>
        <dbReference type="SAM" id="MobiDB-lite"/>
    </source>
</evidence>
<reference evidence="2" key="1">
    <citation type="journal article" date="2021" name="Proc. Natl. Acad. Sci. U.S.A.">
        <title>Three genomes in the algal genus Volvox reveal the fate of a haploid sex-determining region after a transition to homothallism.</title>
        <authorList>
            <person name="Yamamoto K."/>
            <person name="Hamaji T."/>
            <person name="Kawai-Toyooka H."/>
            <person name="Matsuzaki R."/>
            <person name="Takahashi F."/>
            <person name="Nishimura Y."/>
            <person name="Kawachi M."/>
            <person name="Noguchi H."/>
            <person name="Minakuchi Y."/>
            <person name="Umen J.G."/>
            <person name="Toyoda A."/>
            <person name="Nozaki H."/>
        </authorList>
    </citation>
    <scope>NUCLEOTIDE SEQUENCE</scope>
    <source>
        <strain evidence="2">NIES-3780</strain>
    </source>
</reference>
<organism evidence="2 3">
    <name type="scientific">Volvox africanus</name>
    <dbReference type="NCBI Taxonomy" id="51714"/>
    <lineage>
        <taxon>Eukaryota</taxon>
        <taxon>Viridiplantae</taxon>
        <taxon>Chlorophyta</taxon>
        <taxon>core chlorophytes</taxon>
        <taxon>Chlorophyceae</taxon>
        <taxon>CS clade</taxon>
        <taxon>Chlamydomonadales</taxon>
        <taxon>Volvocaceae</taxon>
        <taxon>Volvox</taxon>
    </lineage>
</organism>
<dbReference type="Proteomes" id="UP000747399">
    <property type="component" value="Unassembled WGS sequence"/>
</dbReference>
<comment type="caution">
    <text evidence="2">The sequence shown here is derived from an EMBL/GenBank/DDBJ whole genome shotgun (WGS) entry which is preliminary data.</text>
</comment>
<accession>A0A8J4B4M8</accession>
<evidence type="ECO:0000313" key="3">
    <source>
        <dbReference type="Proteomes" id="UP000747399"/>
    </source>
</evidence>
<evidence type="ECO:0000313" key="2">
    <source>
        <dbReference type="EMBL" id="GIL51344.1"/>
    </source>
</evidence>
<feature type="region of interest" description="Disordered" evidence="1">
    <location>
        <begin position="81"/>
        <end position="170"/>
    </location>
</feature>
<feature type="compositionally biased region" description="Polar residues" evidence="1">
    <location>
        <begin position="143"/>
        <end position="160"/>
    </location>
</feature>
<name>A0A8J4B4M8_9CHLO</name>
<feature type="non-terminal residue" evidence="2">
    <location>
        <position position="170"/>
    </location>
</feature>
<dbReference type="AlphaFoldDB" id="A0A8J4B4M8"/>